<dbReference type="Proteomes" id="UP000070422">
    <property type="component" value="Unassembled WGS sequence"/>
</dbReference>
<keyword evidence="5" id="KW-1185">Reference proteome</keyword>
<dbReference type="PATRIC" id="fig|87541.4.peg.608"/>
<protein>
    <submittedName>
        <fullName evidence="3">DUF2129 domain-containing protein</fullName>
    </submittedName>
</protein>
<dbReference type="EMBL" id="LSCQ01000027">
    <property type="protein sequence ID" value="KXB37342.1"/>
    <property type="molecule type" value="Genomic_DNA"/>
</dbReference>
<evidence type="ECO:0000313" key="4">
    <source>
        <dbReference type="Proteomes" id="UP000070422"/>
    </source>
</evidence>
<name>A0A133Y286_9LACT</name>
<evidence type="ECO:0000313" key="3">
    <source>
        <dbReference type="EMBL" id="PKY92156.1"/>
    </source>
</evidence>
<gene>
    <name evidence="3" type="ORF">CYJ27_01610</name>
    <name evidence="2" type="ORF">HMPREF3187_00608</name>
</gene>
<evidence type="ECO:0000313" key="5">
    <source>
        <dbReference type="Proteomes" id="UP000234775"/>
    </source>
</evidence>
<reference evidence="2 4" key="1">
    <citation type="submission" date="2016-01" db="EMBL/GenBank/DDBJ databases">
        <authorList>
            <person name="Oliw E.H."/>
        </authorList>
    </citation>
    <scope>NUCLEOTIDE SEQUENCE [LARGE SCALE GENOMIC DNA]</scope>
    <source>
        <strain evidence="2 4">KA00635</strain>
    </source>
</reference>
<evidence type="ECO:0000313" key="2">
    <source>
        <dbReference type="EMBL" id="KXB37342.1"/>
    </source>
</evidence>
<dbReference type="RefSeq" id="WP_060936637.1">
    <property type="nucleotide sequence ID" value="NZ_CP118095.1"/>
</dbReference>
<sequence length="100" mass="12144">MSLELPQRQELIVWLKNMKKIRYLYRYGKIYYVSKRRRYAILYTDKGEEVIQNLSSLDFVKEVSLSPRQTINYDFSVALEPEAERAERLKKENDFEYPLK</sequence>
<accession>A0A133Y286</accession>
<dbReference type="STRING" id="87541.AWM71_01710"/>
<reference evidence="3 5" key="2">
    <citation type="submission" date="2017-12" db="EMBL/GenBank/DDBJ databases">
        <title>Phylogenetic diversity of female urinary microbiome.</title>
        <authorList>
            <person name="Thomas-White K."/>
            <person name="Wolfe A.J."/>
        </authorList>
    </citation>
    <scope>NUCLEOTIDE SEQUENCE [LARGE SCALE GENOMIC DNA]</scope>
    <source>
        <strain evidence="3 5">UMB0844</strain>
    </source>
</reference>
<comment type="caution">
    <text evidence="2">The sequence shown here is derived from an EMBL/GenBank/DDBJ whole genome shotgun (WGS) entry which is preliminary data.</text>
</comment>
<proteinExistence type="predicted"/>
<dbReference type="EMBL" id="PKGZ01000001">
    <property type="protein sequence ID" value="PKY92156.1"/>
    <property type="molecule type" value="Genomic_DNA"/>
</dbReference>
<dbReference type="OrthoDB" id="2990788at2"/>
<dbReference type="InterPro" id="IPR016979">
    <property type="entry name" value="DUF2129"/>
</dbReference>
<dbReference type="AlphaFoldDB" id="A0A133Y286"/>
<keyword evidence="1" id="KW-0963">Cytoplasm</keyword>
<dbReference type="Pfam" id="PF09902">
    <property type="entry name" value="DUF2129"/>
    <property type="match status" value="1"/>
</dbReference>
<organism evidence="2 4">
    <name type="scientific">Aerococcus christensenii</name>
    <dbReference type="NCBI Taxonomy" id="87541"/>
    <lineage>
        <taxon>Bacteria</taxon>
        <taxon>Bacillati</taxon>
        <taxon>Bacillota</taxon>
        <taxon>Bacilli</taxon>
        <taxon>Lactobacillales</taxon>
        <taxon>Aerococcaceae</taxon>
        <taxon>Aerococcus</taxon>
    </lineage>
</organism>
<dbReference type="Proteomes" id="UP000234775">
    <property type="component" value="Unassembled WGS sequence"/>
</dbReference>
<evidence type="ECO:0000256" key="1">
    <source>
        <dbReference type="ARBA" id="ARBA00022490"/>
    </source>
</evidence>